<organism evidence="4 5">
    <name type="scientific">Saprolegnia diclina (strain VS20)</name>
    <dbReference type="NCBI Taxonomy" id="1156394"/>
    <lineage>
        <taxon>Eukaryota</taxon>
        <taxon>Sar</taxon>
        <taxon>Stramenopiles</taxon>
        <taxon>Oomycota</taxon>
        <taxon>Saprolegniomycetes</taxon>
        <taxon>Saprolegniales</taxon>
        <taxon>Saprolegniaceae</taxon>
        <taxon>Saprolegnia</taxon>
    </lineage>
</organism>
<keyword evidence="2" id="KW-0472">Membrane</keyword>
<keyword evidence="2" id="KW-1133">Transmembrane helix</keyword>
<feature type="compositionally biased region" description="Pro residues" evidence="1">
    <location>
        <begin position="92"/>
        <end position="102"/>
    </location>
</feature>
<dbReference type="OMA" id="RYSQSCE"/>
<dbReference type="eggNOG" id="ENOG502QQ2D">
    <property type="taxonomic scope" value="Eukaryota"/>
</dbReference>
<feature type="region of interest" description="Disordered" evidence="1">
    <location>
        <begin position="46"/>
        <end position="123"/>
    </location>
</feature>
<feature type="compositionally biased region" description="Low complexity" evidence="1">
    <location>
        <begin position="278"/>
        <end position="288"/>
    </location>
</feature>
<gene>
    <name evidence="4" type="ORF">SDRG_04234</name>
</gene>
<dbReference type="Proteomes" id="UP000030762">
    <property type="component" value="Unassembled WGS sequence"/>
</dbReference>
<reference evidence="4 5" key="1">
    <citation type="submission" date="2012-04" db="EMBL/GenBank/DDBJ databases">
        <title>The Genome Sequence of Saprolegnia declina VS20.</title>
        <authorList>
            <consortium name="The Broad Institute Genome Sequencing Platform"/>
            <person name="Russ C."/>
            <person name="Nusbaum C."/>
            <person name="Tyler B."/>
            <person name="van West P."/>
            <person name="Dieguez-Uribeondo J."/>
            <person name="de Bruijn I."/>
            <person name="Tripathy S."/>
            <person name="Jiang R."/>
            <person name="Young S.K."/>
            <person name="Zeng Q."/>
            <person name="Gargeya S."/>
            <person name="Fitzgerald M."/>
            <person name="Haas B."/>
            <person name="Abouelleil A."/>
            <person name="Alvarado L."/>
            <person name="Arachchi H.M."/>
            <person name="Berlin A."/>
            <person name="Chapman S.B."/>
            <person name="Goldberg J."/>
            <person name="Griggs A."/>
            <person name="Gujja S."/>
            <person name="Hansen M."/>
            <person name="Howarth C."/>
            <person name="Imamovic A."/>
            <person name="Larimer J."/>
            <person name="McCowen C."/>
            <person name="Montmayeur A."/>
            <person name="Murphy C."/>
            <person name="Neiman D."/>
            <person name="Pearson M."/>
            <person name="Priest M."/>
            <person name="Roberts A."/>
            <person name="Saif S."/>
            <person name="Shea T."/>
            <person name="Sisk P."/>
            <person name="Sykes S."/>
            <person name="Wortman J."/>
            <person name="Nusbaum C."/>
            <person name="Birren B."/>
        </authorList>
    </citation>
    <scope>NUCLEOTIDE SEQUENCE [LARGE SCALE GENOMIC DNA]</scope>
    <source>
        <strain evidence="4 5">VS20</strain>
    </source>
</reference>
<keyword evidence="3" id="KW-0732">Signal</keyword>
<feature type="transmembrane region" description="Helical" evidence="2">
    <location>
        <begin position="142"/>
        <end position="164"/>
    </location>
</feature>
<protein>
    <submittedName>
        <fullName evidence="4">Uncharacterized protein</fullName>
    </submittedName>
</protein>
<feature type="chain" id="PRO_5004584327" evidence="3">
    <location>
        <begin position="36"/>
        <end position="299"/>
    </location>
</feature>
<feature type="compositionally biased region" description="Low complexity" evidence="1">
    <location>
        <begin position="103"/>
        <end position="123"/>
    </location>
</feature>
<dbReference type="VEuPathDB" id="FungiDB:SDRG_04234"/>
<evidence type="ECO:0000313" key="5">
    <source>
        <dbReference type="Proteomes" id="UP000030762"/>
    </source>
</evidence>
<sequence length="299" mass="31394">MLLRMVCRRGAAAAQSASMRAFLAFVVALLVLAEAKTNTSAPSIVPVTTTPAPTTETPVPTTTAAPTTTPVPTTTAPPTTTPAPTTTVLPTTTPPPTPPPTTATPEPTTEEPTPAPTTRGMTRPAPTTAVAVASDDNDTMTYALIGGGCGLVMVLAVGISYTLAKSRQRVSDYEFDKKSGLSPLDTFRSGHNVVTLSGRLTAQYDMTPFGNPAFDVVEPPPPMYSMQHYEYPSSVAAPNEASFSAESGYSHIPSFQTDSDIFDSQYSLHSANSDVAYSTDSFSDTSSDYGGRYSQSCEI</sequence>
<feature type="compositionally biased region" description="Low complexity" evidence="1">
    <location>
        <begin position="46"/>
        <end position="91"/>
    </location>
</feature>
<evidence type="ECO:0000256" key="2">
    <source>
        <dbReference type="SAM" id="Phobius"/>
    </source>
</evidence>
<dbReference type="OrthoDB" id="78822at2759"/>
<dbReference type="PRINTS" id="PR01217">
    <property type="entry name" value="PRICHEXTENSN"/>
</dbReference>
<dbReference type="GeneID" id="19944961"/>
<evidence type="ECO:0000256" key="3">
    <source>
        <dbReference type="SAM" id="SignalP"/>
    </source>
</evidence>
<dbReference type="AlphaFoldDB" id="T0S0T0"/>
<dbReference type="EMBL" id="JH767141">
    <property type="protein sequence ID" value="EQC38528.1"/>
    <property type="molecule type" value="Genomic_DNA"/>
</dbReference>
<dbReference type="RefSeq" id="XP_008608120.1">
    <property type="nucleotide sequence ID" value="XM_008609898.1"/>
</dbReference>
<evidence type="ECO:0000313" key="4">
    <source>
        <dbReference type="EMBL" id="EQC38528.1"/>
    </source>
</evidence>
<name>T0S0T0_SAPDV</name>
<keyword evidence="2" id="KW-0812">Transmembrane</keyword>
<keyword evidence="5" id="KW-1185">Reference proteome</keyword>
<evidence type="ECO:0000256" key="1">
    <source>
        <dbReference type="SAM" id="MobiDB-lite"/>
    </source>
</evidence>
<feature type="region of interest" description="Disordered" evidence="1">
    <location>
        <begin position="276"/>
        <end position="299"/>
    </location>
</feature>
<dbReference type="InParanoid" id="T0S0T0"/>
<feature type="signal peptide" evidence="3">
    <location>
        <begin position="1"/>
        <end position="35"/>
    </location>
</feature>
<dbReference type="STRING" id="1156394.T0S0T0"/>
<proteinExistence type="predicted"/>
<accession>T0S0T0</accession>